<comment type="caution">
    <text evidence="2">The sequence shown here is derived from an EMBL/GenBank/DDBJ whole genome shotgun (WGS) entry which is preliminary data.</text>
</comment>
<keyword evidence="3" id="KW-1185">Reference proteome</keyword>
<protein>
    <submittedName>
        <fullName evidence="2">Uncharacterized protein</fullName>
    </submittedName>
</protein>
<feature type="compositionally biased region" description="Basic and acidic residues" evidence="1">
    <location>
        <begin position="152"/>
        <end position="164"/>
    </location>
</feature>
<proteinExistence type="predicted"/>
<gene>
    <name evidence="2" type="ORF">KSP40_PGU000241</name>
</gene>
<evidence type="ECO:0000313" key="2">
    <source>
        <dbReference type="EMBL" id="KAK8960782.1"/>
    </source>
</evidence>
<dbReference type="EMBL" id="JBBWWR010000010">
    <property type="protein sequence ID" value="KAK8960782.1"/>
    <property type="molecule type" value="Genomic_DNA"/>
</dbReference>
<sequence length="314" mass="35402">MEENMHPLVLQVHPFTHSQLLFGQHQGREPGPHQRQARPGRLAPQAHHTSKYFFFDGHNLGGSRASRGRRIEGRRPRASSNGVIRAESGDGLLVSTLNLKIGTIIHHMRMIDSKMLERFERVLQPQQQSVSKKKKKAVTVLEESTDNSSSEQAKEEPHVHQLSHEREQVLEQVMEDSLDEGEQILQEDIQLPLGNEKPTDTITKAYFLKEKKKQLRPEARCNERKVFKLVVDISIINSKKSWAKANRIKKVGLSVQPLMQKLGASQPILSGSTAQMTVDGLIIKGGVEIEESRFFSFEKDSWPSSSSSAIVVEP</sequence>
<feature type="region of interest" description="Disordered" evidence="1">
    <location>
        <begin position="23"/>
        <end position="82"/>
    </location>
</feature>
<accession>A0ABR2M9G0</accession>
<organism evidence="2 3">
    <name type="scientific">Platanthera guangdongensis</name>
    <dbReference type="NCBI Taxonomy" id="2320717"/>
    <lineage>
        <taxon>Eukaryota</taxon>
        <taxon>Viridiplantae</taxon>
        <taxon>Streptophyta</taxon>
        <taxon>Embryophyta</taxon>
        <taxon>Tracheophyta</taxon>
        <taxon>Spermatophyta</taxon>
        <taxon>Magnoliopsida</taxon>
        <taxon>Liliopsida</taxon>
        <taxon>Asparagales</taxon>
        <taxon>Orchidaceae</taxon>
        <taxon>Orchidoideae</taxon>
        <taxon>Orchideae</taxon>
        <taxon>Orchidinae</taxon>
        <taxon>Platanthera</taxon>
    </lineage>
</organism>
<evidence type="ECO:0000313" key="3">
    <source>
        <dbReference type="Proteomes" id="UP001412067"/>
    </source>
</evidence>
<evidence type="ECO:0000256" key="1">
    <source>
        <dbReference type="SAM" id="MobiDB-lite"/>
    </source>
</evidence>
<feature type="region of interest" description="Disordered" evidence="1">
    <location>
        <begin position="124"/>
        <end position="164"/>
    </location>
</feature>
<dbReference type="Proteomes" id="UP001412067">
    <property type="component" value="Unassembled WGS sequence"/>
</dbReference>
<reference evidence="2 3" key="1">
    <citation type="journal article" date="2022" name="Nat. Plants">
        <title>Genomes of leafy and leafless Platanthera orchids illuminate the evolution of mycoheterotrophy.</title>
        <authorList>
            <person name="Li M.H."/>
            <person name="Liu K.W."/>
            <person name="Li Z."/>
            <person name="Lu H.C."/>
            <person name="Ye Q.L."/>
            <person name="Zhang D."/>
            <person name="Wang J.Y."/>
            <person name="Li Y.F."/>
            <person name="Zhong Z.M."/>
            <person name="Liu X."/>
            <person name="Yu X."/>
            <person name="Liu D.K."/>
            <person name="Tu X.D."/>
            <person name="Liu B."/>
            <person name="Hao Y."/>
            <person name="Liao X.Y."/>
            <person name="Jiang Y.T."/>
            <person name="Sun W.H."/>
            <person name="Chen J."/>
            <person name="Chen Y.Q."/>
            <person name="Ai Y."/>
            <person name="Zhai J.W."/>
            <person name="Wu S.S."/>
            <person name="Zhou Z."/>
            <person name="Hsiao Y.Y."/>
            <person name="Wu W.L."/>
            <person name="Chen Y.Y."/>
            <person name="Lin Y.F."/>
            <person name="Hsu J.L."/>
            <person name="Li C.Y."/>
            <person name="Wang Z.W."/>
            <person name="Zhao X."/>
            <person name="Zhong W.Y."/>
            <person name="Ma X.K."/>
            <person name="Ma L."/>
            <person name="Huang J."/>
            <person name="Chen G.Z."/>
            <person name="Huang M.Z."/>
            <person name="Huang L."/>
            <person name="Peng D.H."/>
            <person name="Luo Y.B."/>
            <person name="Zou S.Q."/>
            <person name="Chen S.P."/>
            <person name="Lan S."/>
            <person name="Tsai W.C."/>
            <person name="Van de Peer Y."/>
            <person name="Liu Z.J."/>
        </authorList>
    </citation>
    <scope>NUCLEOTIDE SEQUENCE [LARGE SCALE GENOMIC DNA]</scope>
    <source>
        <strain evidence="2">Lor288</strain>
    </source>
</reference>
<name>A0ABR2M9G0_9ASPA</name>